<keyword evidence="3" id="KW-1185">Reference proteome</keyword>
<accession>A0A939EU78</accession>
<dbReference type="RefSeq" id="WP_206981390.1">
    <property type="nucleotide sequence ID" value="NZ_JAFLQZ010000002.1"/>
</dbReference>
<keyword evidence="1" id="KW-0732">Signal</keyword>
<evidence type="ECO:0000313" key="3">
    <source>
        <dbReference type="Proteomes" id="UP000664144"/>
    </source>
</evidence>
<dbReference type="Proteomes" id="UP000664144">
    <property type="component" value="Unassembled WGS sequence"/>
</dbReference>
<dbReference type="AlphaFoldDB" id="A0A939EU78"/>
<evidence type="ECO:0000313" key="2">
    <source>
        <dbReference type="EMBL" id="MBO0357066.1"/>
    </source>
</evidence>
<proteinExistence type="predicted"/>
<organism evidence="2 3">
    <name type="scientific">Hymenobacter telluris</name>
    <dbReference type="NCBI Taxonomy" id="2816474"/>
    <lineage>
        <taxon>Bacteria</taxon>
        <taxon>Pseudomonadati</taxon>
        <taxon>Bacteroidota</taxon>
        <taxon>Cytophagia</taxon>
        <taxon>Cytophagales</taxon>
        <taxon>Hymenobacteraceae</taxon>
        <taxon>Hymenobacter</taxon>
    </lineage>
</organism>
<comment type="caution">
    <text evidence="2">The sequence shown here is derived from an EMBL/GenBank/DDBJ whole genome shotgun (WGS) entry which is preliminary data.</text>
</comment>
<feature type="chain" id="PRO_5037735941" evidence="1">
    <location>
        <begin position="27"/>
        <end position="578"/>
    </location>
</feature>
<evidence type="ECO:0000256" key="1">
    <source>
        <dbReference type="SAM" id="SignalP"/>
    </source>
</evidence>
<dbReference type="Pfam" id="PF13585">
    <property type="entry name" value="CHU_C"/>
    <property type="match status" value="1"/>
</dbReference>
<gene>
    <name evidence="2" type="ORF">J0X19_03835</name>
</gene>
<name>A0A939EU78_9BACT</name>
<dbReference type="EMBL" id="JAFLQZ010000002">
    <property type="protein sequence ID" value="MBO0357066.1"/>
    <property type="molecule type" value="Genomic_DNA"/>
</dbReference>
<dbReference type="Gene3D" id="2.60.40.2700">
    <property type="match status" value="1"/>
</dbReference>
<protein>
    <submittedName>
        <fullName evidence="2">Gliding motility-associated C-terminal domain-containing protein</fullName>
    </submittedName>
</protein>
<feature type="signal peptide" evidence="1">
    <location>
        <begin position="1"/>
        <end position="26"/>
    </location>
</feature>
<reference evidence="2" key="1">
    <citation type="submission" date="2021-03" db="EMBL/GenBank/DDBJ databases">
        <authorList>
            <person name="Kim M.K."/>
        </authorList>
    </citation>
    <scope>NUCLEOTIDE SEQUENCE</scope>
    <source>
        <strain evidence="2">BT186</strain>
    </source>
</reference>
<sequence>MNKTATRLLTLAFTLGIGSLLRPAIAQTTYVPAAVTGYTADVIANGQGSVISSTTHTVDRGNSDVRWCFADSTFRTPAGLRPTRALPPSGFFRSITTPGLTYQMGPSAGNNSLRIDGAGSGTLTLTNPQPCSEVMVLATEGNGSTAPKTFTVTFTDGTVQVFTNIVVPDWFGGSITPAILVGSRVNRGNNPVDGIDNPITDPRIYEVRLNLAVANYSKSVQSVSVSKTSTDPVLNIMGISLGSNCLGVPVGGTATASPASVCPSQPVVLGLTGATVSGGITYQWQASTDGGATFTDIAGAVTNAYTVRPTVTTQYRARLTCRLQSSNSAPVTATVLPNTASVFYAQGAPATFCQSGTAPVLVATPAGGRFSSTTGLAIDATTGTINLATSTVGTYTVTYTITTPCPATGTTTVTIAPPATVLTYTCPPFYKNGPNAVPAITPAAGSRFSAPTGLSIDATTGVVNLAASTVGTYTITYATANGCVSTSSFEVNKERVFPNVLTPNGDTKNDVLFGSLTNVTGYHLEVFNRWGRRVFESSNASQGWTAANASGGMYYYLLEYTNCAGARESYKSWLEVVK</sequence>